<organism evidence="1 4">
    <name type="scientific">Eastern grey kangaroopox virus</name>
    <dbReference type="NCBI Taxonomy" id="2042482"/>
    <lineage>
        <taxon>Viruses</taxon>
        <taxon>Varidnaviria</taxon>
        <taxon>Bamfordvirae</taxon>
        <taxon>Nucleocytoviricota</taxon>
        <taxon>Pokkesviricetes</taxon>
        <taxon>Chitovirales</taxon>
        <taxon>Poxviridae</taxon>
        <taxon>Chordopoxvirinae</taxon>
        <taxon>Macropopoxvirus</taxon>
        <taxon>Macropopoxvirus mgiganteuspox</taxon>
        <taxon>Eastern kangaroopox virus</taxon>
    </lineage>
</organism>
<reference evidence="2" key="3">
    <citation type="submission" date="2018-08" db="EMBL/GenBank/DDBJ databases">
        <authorList>
            <person name="Ferrada E.E."/>
            <person name="Latorre B.A."/>
        </authorList>
    </citation>
    <scope>NUCLEOTIDE SEQUENCE</scope>
    <source>
        <strain evidence="2">NSW</strain>
    </source>
</reference>
<reference evidence="2 3" key="1">
    <citation type="journal article" date="2017" name="Sci. Rep.">
        <title>Molecular and microscopic characterization of a novel Eastern grey kangaroopox virus genome directly from a clinical sample.</title>
        <authorList>
            <person name="Sarker S."/>
            <person name="Roberts H.K."/>
            <person name="Tidd N."/>
            <person name="Ault S."/>
            <person name="Ladmore G."/>
            <person name="Peters A."/>
            <person name="Forwood J.K."/>
            <person name="Helbig K."/>
            <person name="Raidal S.R."/>
        </authorList>
    </citation>
    <scope>NUCLEOTIDE SEQUENCE [LARGE SCALE GENOMIC DNA]</scope>
    <source>
        <strain evidence="2 3">NSW</strain>
    </source>
</reference>
<accession>A0A2C9DTA9</accession>
<dbReference type="Proteomes" id="UP000318014">
    <property type="component" value="Genome"/>
</dbReference>
<name>A0A2C9DTA9_9POXV</name>
<protein>
    <submittedName>
        <fullName evidence="1">Concanavalin-like</fullName>
    </submittedName>
</protein>
<sequence>MYRVISNVSRKTCEVASSLLDEGENEGYLAESCTAMLIEYLDRCLGGESTVLDISDVSLLHLRFPDTHQRYYLTDDTDDSHDIFKDRFTVDDGIVYETLECFFVLCLEGSVDLRVFTDKRSVCASVATGEAFFLDVGTSHTLASATNEVEILVMRCQLSSVIMYAGGFTLSSDHLVYEKILGVNFAIYRLSRKDKDESVAREILLANRRIYDLKTGSEYEVMHISQLLDQYNLLNVPLPEDVPESISELSGEDLVMLNALNLEKLFTRVPSRCVATAAGHSAETFSVQIVYGVIM</sequence>
<evidence type="ECO:0000313" key="2">
    <source>
        <dbReference type="EMBL" id="ATX75149.1"/>
    </source>
</evidence>
<dbReference type="EMBL" id="MF661791">
    <property type="protein sequence ID" value="ATX75149.1"/>
    <property type="molecule type" value="Genomic_DNA"/>
</dbReference>
<dbReference type="EMBL" id="MF467281">
    <property type="protein sequence ID" value="ATI21242.1"/>
    <property type="molecule type" value="Genomic_DNA"/>
</dbReference>
<dbReference type="Proteomes" id="UP000318205">
    <property type="component" value="Segment"/>
</dbReference>
<gene>
    <name evidence="2" type="ORF">EKPV-NSW-ORF162</name>
</gene>
<evidence type="ECO:0000313" key="1">
    <source>
        <dbReference type="EMBL" id="ATI21242.1"/>
    </source>
</evidence>
<evidence type="ECO:0000313" key="3">
    <source>
        <dbReference type="Proteomes" id="UP000318014"/>
    </source>
</evidence>
<keyword evidence="4" id="KW-1185">Reference proteome</keyword>
<evidence type="ECO:0000313" key="4">
    <source>
        <dbReference type="Proteomes" id="UP000318205"/>
    </source>
</evidence>
<reference evidence="1 4" key="2">
    <citation type="journal article" date="2017" name="Virus Res.">
        <title>Complete genomic characterisation of two novel poxviruses (WKPV and EKPV) from western and eastern grey kangaroos.</title>
        <authorList>
            <person name="Bennett M."/>
            <person name="Tu S.L."/>
            <person name="Upton C."/>
            <person name="McArtor C."/>
            <person name="Gillett A."/>
            <person name="Laird T."/>
            <person name="O'Dea M."/>
        </authorList>
    </citation>
    <scope>NUCLEOTIDE SEQUENCE [LARGE SCALE GENOMIC DNA]</scope>
    <source>
        <strain evidence="1">Sunshine Coast</strain>
    </source>
</reference>
<proteinExistence type="predicted"/>